<dbReference type="CDD" id="cd17502">
    <property type="entry name" value="MFS_Azr1_MDR_like"/>
    <property type="match status" value="1"/>
</dbReference>
<feature type="transmembrane region" description="Helical" evidence="5">
    <location>
        <begin position="147"/>
        <end position="167"/>
    </location>
</feature>
<dbReference type="Pfam" id="PF07690">
    <property type="entry name" value="MFS_1"/>
    <property type="match status" value="1"/>
</dbReference>
<dbReference type="GO" id="GO:0022857">
    <property type="term" value="F:transmembrane transporter activity"/>
    <property type="evidence" value="ECO:0007669"/>
    <property type="project" value="InterPro"/>
</dbReference>
<dbReference type="GO" id="GO:0005886">
    <property type="term" value="C:plasma membrane"/>
    <property type="evidence" value="ECO:0007669"/>
    <property type="project" value="TreeGrafter"/>
</dbReference>
<accession>A0A9P4NB32</accession>
<dbReference type="InterPro" id="IPR020846">
    <property type="entry name" value="MFS_dom"/>
</dbReference>
<protein>
    <submittedName>
        <fullName evidence="7">MFS general substrate transporter</fullName>
    </submittedName>
</protein>
<evidence type="ECO:0000313" key="8">
    <source>
        <dbReference type="Proteomes" id="UP000800093"/>
    </source>
</evidence>
<keyword evidence="2 5" id="KW-0812">Transmembrane</keyword>
<dbReference type="FunFam" id="1.20.1250.20:FF:000196">
    <property type="entry name" value="MFS toxin efflux pump (AflT)"/>
    <property type="match status" value="1"/>
</dbReference>
<feature type="transmembrane region" description="Helical" evidence="5">
    <location>
        <begin position="296"/>
        <end position="318"/>
    </location>
</feature>
<reference evidence="8" key="1">
    <citation type="journal article" date="2020" name="Stud. Mycol.">
        <title>101 Dothideomycetes genomes: A test case for predicting lifestyles and emergence of pathogens.</title>
        <authorList>
            <person name="Haridas S."/>
            <person name="Albert R."/>
            <person name="Binder M."/>
            <person name="Bloem J."/>
            <person name="LaButti K."/>
            <person name="Salamov A."/>
            <person name="Andreopoulos B."/>
            <person name="Baker S."/>
            <person name="Barry K."/>
            <person name="Bills G."/>
            <person name="Bluhm B."/>
            <person name="Cannon C."/>
            <person name="Castanera R."/>
            <person name="Culley D."/>
            <person name="Daum C."/>
            <person name="Ezra D."/>
            <person name="Gonzalez J."/>
            <person name="Henrissat B."/>
            <person name="Kuo A."/>
            <person name="Liang C."/>
            <person name="Lipzen A."/>
            <person name="Lutzoni F."/>
            <person name="Magnuson J."/>
            <person name="Mondo S."/>
            <person name="Nolan M."/>
            <person name="Ohm R."/>
            <person name="Pangilinan J."/>
            <person name="Park H.-J."/>
            <person name="Ramirez L."/>
            <person name="Alfaro M."/>
            <person name="Sun H."/>
            <person name="Tritt A."/>
            <person name="Yoshinaga Y."/>
            <person name="Zwiers L.-H."/>
            <person name="Turgeon B."/>
            <person name="Goodwin S."/>
            <person name="Spatafora J."/>
            <person name="Crous P."/>
            <person name="Grigoriev I."/>
        </authorList>
    </citation>
    <scope>NUCLEOTIDE SEQUENCE [LARGE SCALE GENOMIC DNA]</scope>
    <source>
        <strain evidence="8">CBS 304.66</strain>
    </source>
</reference>
<evidence type="ECO:0000313" key="7">
    <source>
        <dbReference type="EMBL" id="KAF2269954.1"/>
    </source>
</evidence>
<feature type="transmembrane region" description="Helical" evidence="5">
    <location>
        <begin position="494"/>
        <end position="512"/>
    </location>
</feature>
<evidence type="ECO:0000256" key="4">
    <source>
        <dbReference type="ARBA" id="ARBA00023136"/>
    </source>
</evidence>
<dbReference type="PROSITE" id="PS50850">
    <property type="entry name" value="MFS"/>
    <property type="match status" value="1"/>
</dbReference>
<feature type="transmembrane region" description="Helical" evidence="5">
    <location>
        <begin position="356"/>
        <end position="380"/>
    </location>
</feature>
<keyword evidence="4 5" id="KW-0472">Membrane</keyword>
<feature type="transmembrane region" description="Helical" evidence="5">
    <location>
        <begin position="87"/>
        <end position="110"/>
    </location>
</feature>
<keyword evidence="8" id="KW-1185">Reference proteome</keyword>
<dbReference type="OrthoDB" id="10021397at2759"/>
<comment type="subcellular location">
    <subcellularLocation>
        <location evidence="1">Membrane</location>
        <topology evidence="1">Multi-pass membrane protein</topology>
    </subcellularLocation>
</comment>
<dbReference type="Gene3D" id="1.20.1720.10">
    <property type="entry name" value="Multidrug resistance protein D"/>
    <property type="match status" value="1"/>
</dbReference>
<organism evidence="7 8">
    <name type="scientific">Lojkania enalia</name>
    <dbReference type="NCBI Taxonomy" id="147567"/>
    <lineage>
        <taxon>Eukaryota</taxon>
        <taxon>Fungi</taxon>
        <taxon>Dikarya</taxon>
        <taxon>Ascomycota</taxon>
        <taxon>Pezizomycotina</taxon>
        <taxon>Dothideomycetes</taxon>
        <taxon>Pleosporomycetidae</taxon>
        <taxon>Pleosporales</taxon>
        <taxon>Pleosporales incertae sedis</taxon>
        <taxon>Lojkania</taxon>
    </lineage>
</organism>
<evidence type="ECO:0000256" key="1">
    <source>
        <dbReference type="ARBA" id="ARBA00004141"/>
    </source>
</evidence>
<dbReference type="Gene3D" id="1.20.1250.20">
    <property type="entry name" value="MFS general substrate transporter like domains"/>
    <property type="match status" value="1"/>
</dbReference>
<feature type="transmembrane region" description="Helical" evidence="5">
    <location>
        <begin position="47"/>
        <end position="66"/>
    </location>
</feature>
<feature type="transmembrane region" description="Helical" evidence="5">
    <location>
        <begin position="229"/>
        <end position="247"/>
    </location>
</feature>
<dbReference type="PANTHER" id="PTHR23501:SF201">
    <property type="entry name" value="MFS AFLATOXIN EFFLUX PUMP"/>
    <property type="match status" value="1"/>
</dbReference>
<dbReference type="InterPro" id="IPR036259">
    <property type="entry name" value="MFS_trans_sf"/>
</dbReference>
<dbReference type="AlphaFoldDB" id="A0A9P4NB32"/>
<evidence type="ECO:0000256" key="5">
    <source>
        <dbReference type="SAM" id="Phobius"/>
    </source>
</evidence>
<feature type="transmembrane region" description="Helical" evidence="5">
    <location>
        <begin position="116"/>
        <end position="135"/>
    </location>
</feature>
<evidence type="ECO:0000256" key="3">
    <source>
        <dbReference type="ARBA" id="ARBA00022989"/>
    </source>
</evidence>
<dbReference type="Proteomes" id="UP000800093">
    <property type="component" value="Unassembled WGS sequence"/>
</dbReference>
<evidence type="ECO:0000259" key="6">
    <source>
        <dbReference type="PROSITE" id="PS50850"/>
    </source>
</evidence>
<dbReference type="InterPro" id="IPR011701">
    <property type="entry name" value="MFS"/>
</dbReference>
<feature type="transmembrane region" description="Helical" evidence="5">
    <location>
        <begin position="254"/>
        <end position="276"/>
    </location>
</feature>
<feature type="domain" description="Major facilitator superfamily (MFS) profile" evidence="6">
    <location>
        <begin position="52"/>
        <end position="517"/>
    </location>
</feature>
<sequence>MDTEPTMTAPSTSPTVELKPLGAVATTVADPTKSGRPHNAPDYPTGIKLYTILGCLYATTFLVALDRLIVSTAVPTITDQFHSVNDIGWYASAYLLPSCAFMLVFGRLYRLYPVKAVYLTCVTIFEIGSAICGAAPSSAVLIVGRAVAGFGTAGLFSGTVVIMVHTVPLQKRALLQSLFGAVFGVASVLGPVLGGAFTEKVSWRWCFYINLPIGAVVIQFLQLDPISTAVFLPGTALFLLALQWGGVEYPWSSARVIVCLVLSGILLLVFIGVQIWKCEEATLPPRVISQRSVAAAAYYIFFSGASMQVFVYYIPIWFQSIKGVSAVNSGLNTLALVLSLTVASVVAGIITNRTGYFTPSMIVGSVILSIGAGLITTWTVDTRGGKSIGYQVLYGFGIGLGLQQPNMAVQTTLSRQDIPIGTALMFFSQMLGGAFMISVAQNVFAAWLQDYLGSTQGIDVEAVIKAGATGIRKVVEPSLLMQILESFNKALTKAFYVGLAVSCAGIVGALLTEWRSVKDGEGQGHNINVKMQEKEEGKA</sequence>
<gene>
    <name evidence="7" type="ORF">CC78DRAFT_574843</name>
</gene>
<dbReference type="PANTHER" id="PTHR23501">
    <property type="entry name" value="MAJOR FACILITATOR SUPERFAMILY"/>
    <property type="match status" value="1"/>
</dbReference>
<feature type="transmembrane region" description="Helical" evidence="5">
    <location>
        <begin position="205"/>
        <end position="223"/>
    </location>
</feature>
<dbReference type="SUPFAM" id="SSF103473">
    <property type="entry name" value="MFS general substrate transporter"/>
    <property type="match status" value="1"/>
</dbReference>
<feature type="transmembrane region" description="Helical" evidence="5">
    <location>
        <begin position="330"/>
        <end position="350"/>
    </location>
</feature>
<dbReference type="EMBL" id="ML986581">
    <property type="protein sequence ID" value="KAF2269954.1"/>
    <property type="molecule type" value="Genomic_DNA"/>
</dbReference>
<name>A0A9P4NB32_9PLEO</name>
<proteinExistence type="predicted"/>
<feature type="transmembrane region" description="Helical" evidence="5">
    <location>
        <begin position="423"/>
        <end position="444"/>
    </location>
</feature>
<keyword evidence="3 5" id="KW-1133">Transmembrane helix</keyword>
<feature type="transmembrane region" description="Helical" evidence="5">
    <location>
        <begin position="173"/>
        <end position="193"/>
    </location>
</feature>
<evidence type="ECO:0000256" key="2">
    <source>
        <dbReference type="ARBA" id="ARBA00022692"/>
    </source>
</evidence>
<comment type="caution">
    <text evidence="7">The sequence shown here is derived from an EMBL/GenBank/DDBJ whole genome shotgun (WGS) entry which is preliminary data.</text>
</comment>